<feature type="region of interest" description="Disordered" evidence="1">
    <location>
        <begin position="445"/>
        <end position="494"/>
    </location>
</feature>
<feature type="region of interest" description="Disordered" evidence="1">
    <location>
        <begin position="1"/>
        <end position="26"/>
    </location>
</feature>
<organism evidence="2 3">
    <name type="scientific">Linnemannia elongata AG-77</name>
    <dbReference type="NCBI Taxonomy" id="1314771"/>
    <lineage>
        <taxon>Eukaryota</taxon>
        <taxon>Fungi</taxon>
        <taxon>Fungi incertae sedis</taxon>
        <taxon>Mucoromycota</taxon>
        <taxon>Mortierellomycotina</taxon>
        <taxon>Mortierellomycetes</taxon>
        <taxon>Mortierellales</taxon>
        <taxon>Mortierellaceae</taxon>
        <taxon>Linnemannia</taxon>
    </lineage>
</organism>
<name>A0A197JZJ8_9FUNG</name>
<evidence type="ECO:0000313" key="3">
    <source>
        <dbReference type="Proteomes" id="UP000078512"/>
    </source>
</evidence>
<dbReference type="OrthoDB" id="2442156at2759"/>
<dbReference type="EMBL" id="KV442039">
    <property type="protein sequence ID" value="OAQ29664.1"/>
    <property type="molecule type" value="Genomic_DNA"/>
</dbReference>
<reference evidence="2 3" key="1">
    <citation type="submission" date="2016-05" db="EMBL/GenBank/DDBJ databases">
        <title>Genome sequencing reveals origins of a unique bacterial endosymbiosis in the earliest lineages of terrestrial Fungi.</title>
        <authorList>
            <consortium name="DOE Joint Genome Institute"/>
            <person name="Uehling J."/>
            <person name="Gryganskyi A."/>
            <person name="Hameed K."/>
            <person name="Tschaplinski T."/>
            <person name="Misztal P."/>
            <person name="Wu S."/>
            <person name="Desiro A."/>
            <person name="Vande Pol N."/>
            <person name="Du Z.-Y."/>
            <person name="Zienkiewicz A."/>
            <person name="Zienkiewicz K."/>
            <person name="Morin E."/>
            <person name="Tisserant E."/>
            <person name="Splivallo R."/>
            <person name="Hainaut M."/>
            <person name="Henrissat B."/>
            <person name="Ohm R."/>
            <person name="Kuo A."/>
            <person name="Yan J."/>
            <person name="Lipzen A."/>
            <person name="Nolan M."/>
            <person name="Labutti K."/>
            <person name="Barry K."/>
            <person name="Goldstein A."/>
            <person name="Labbe J."/>
            <person name="Schadt C."/>
            <person name="Tuskan G."/>
            <person name="Grigoriev I."/>
            <person name="Martin F."/>
            <person name="Vilgalys R."/>
            <person name="Bonito G."/>
        </authorList>
    </citation>
    <scope>NUCLEOTIDE SEQUENCE [LARGE SCALE GENOMIC DNA]</scope>
    <source>
        <strain evidence="2 3">AG-77</strain>
    </source>
</reference>
<feature type="compositionally biased region" description="Acidic residues" evidence="1">
    <location>
        <begin position="907"/>
        <end position="927"/>
    </location>
</feature>
<dbReference type="AlphaFoldDB" id="A0A197JZJ8"/>
<feature type="compositionally biased region" description="Polar residues" evidence="1">
    <location>
        <begin position="771"/>
        <end position="784"/>
    </location>
</feature>
<gene>
    <name evidence="2" type="ORF">K457DRAFT_18860</name>
</gene>
<proteinExistence type="predicted"/>
<dbReference type="Proteomes" id="UP000078512">
    <property type="component" value="Unassembled WGS sequence"/>
</dbReference>
<feature type="region of interest" description="Disordered" evidence="1">
    <location>
        <begin position="685"/>
        <end position="705"/>
    </location>
</feature>
<protein>
    <submittedName>
        <fullName evidence="2">Uncharacterized protein</fullName>
    </submittedName>
</protein>
<feature type="compositionally biased region" description="Polar residues" evidence="1">
    <location>
        <begin position="555"/>
        <end position="592"/>
    </location>
</feature>
<evidence type="ECO:0000313" key="2">
    <source>
        <dbReference type="EMBL" id="OAQ29664.1"/>
    </source>
</evidence>
<feature type="region of interest" description="Disordered" evidence="1">
    <location>
        <begin position="765"/>
        <end position="805"/>
    </location>
</feature>
<keyword evidence="3" id="KW-1185">Reference proteome</keyword>
<feature type="compositionally biased region" description="Polar residues" evidence="1">
    <location>
        <begin position="262"/>
        <end position="277"/>
    </location>
</feature>
<feature type="region of interest" description="Disordered" evidence="1">
    <location>
        <begin position="523"/>
        <end position="616"/>
    </location>
</feature>
<feature type="compositionally biased region" description="Low complexity" evidence="1">
    <location>
        <begin position="525"/>
        <end position="535"/>
    </location>
</feature>
<feature type="compositionally biased region" description="Low complexity" evidence="1">
    <location>
        <begin position="14"/>
        <end position="26"/>
    </location>
</feature>
<feature type="region of interest" description="Disordered" evidence="1">
    <location>
        <begin position="826"/>
        <end position="854"/>
    </location>
</feature>
<evidence type="ECO:0000256" key="1">
    <source>
        <dbReference type="SAM" id="MobiDB-lite"/>
    </source>
</evidence>
<feature type="compositionally biased region" description="Low complexity" evidence="1">
    <location>
        <begin position="459"/>
        <end position="468"/>
    </location>
</feature>
<accession>A0A197JZJ8</accession>
<sequence>MHPPTPTVARSRDQPSSSSSRAAPLSQYPIRTTSTAYVSSLPYKAPQTTATLFPTQRPLCHCDFETERQRHLRQNQDIIRLLSLKSIQIRRSDAEISQLERTNLELTVALHRAQRELQEKSTANTASLHYLTCSPTTANLQEEWIQLSQTQQAITYLQQHIEPGLPPHHTQPNRDCSDCERDYASDADLMLSLTPRSKKRKLESLTVSSVIPRDLAMIKLEHIRAIYQHEQNALVEVMRSHRSTTELYKETLRILSEDRECSNSNEYTSISGRSHASQPDKRLDQPLDPSRYFSEALLLPSDRSAQPSTALVTPPHLKRARVQQTPSPLPFFNMDTETDKVESDLTNPTPDFSRPLLTEPAQVRCERAFTSCLTSLIAEGVGSESQRSIFHASTEPAPQISNNPRESARRLKRPVEHFVHVIADTIMSESSQSVSSLDIPLPAPRQSIDPQDLIVGNQKPRTTPATPRTPKRQLMTSPYRRQETSSTIKVSPSAAARRDSYLRELAKAKAQSKKLVAMFKKKGAGAKASTSSETSFAAKSEDTGAVAQPGLGNHANKTPSSTETESMNLTMTTSPTDTKTAAASGKNTSRSPSRIPRAIGQQRRSGSTRSLVIHRSGIQPDKLKSLTAGQLLRRMNKSLLGSTRLPVLPRKIVQKGVSSNVHLAPLTLTAKGLSSTISAITIKSSTSASTPNMASSSLDAPPPSTAATAMNAEAAANQVIPPPAKTMTKAKATPKPSPAVVVKSRRVTRSILTDNFRRAIAIDATPPPHSLEQQSNTMGNTSAATPPPKRHKTATYDSKENSNRINDIVAFSPKASEYLGNTQKDHDLRHSLRPPPRRQAAAPGGVGRSELKSKEKTDSLIISFKNLPSRTDGATTATRRKTLEPDFITILRSEPEPHIESNTEPGIESDPEPEIESEVETGLETEESGGQGGGHAWRGGRALDCGCYGHPHP</sequence>
<feature type="region of interest" description="Disordered" evidence="1">
    <location>
        <begin position="261"/>
        <end position="287"/>
    </location>
</feature>
<feature type="region of interest" description="Disordered" evidence="1">
    <location>
        <begin position="892"/>
        <end position="953"/>
    </location>
</feature>